<protein>
    <submittedName>
        <fullName evidence="2">Uncharacterized protein</fullName>
    </submittedName>
</protein>
<proteinExistence type="predicted"/>
<dbReference type="EMBL" id="QUSY01000861">
    <property type="protein sequence ID" value="RHY27012.1"/>
    <property type="molecule type" value="Genomic_DNA"/>
</dbReference>
<keyword evidence="3" id="KW-1185">Reference proteome</keyword>
<name>A0A418APL9_9STRA</name>
<dbReference type="VEuPathDB" id="FungiDB:H310_13306"/>
<keyword evidence="1" id="KW-0175">Coiled coil</keyword>
<evidence type="ECO:0000313" key="2">
    <source>
        <dbReference type="EMBL" id="RHY27012.1"/>
    </source>
</evidence>
<dbReference type="Proteomes" id="UP000285060">
    <property type="component" value="Unassembled WGS sequence"/>
</dbReference>
<sequence length="209" mass="23871">MSELSDTTKRKPAYRFTIAADVDLLKEVVLVAPFDAGYGQTTARWDEIGDNMRSIHGEAVTAICCRRRFDELLAAFKKATLKALRSSGTEEEYNDRDQLLQDIVDLVIEQCAYGAEANEKRRVTAVKEAASVVATFTDMMLESNKIKAEEVATKKEEITLAQQKLELERARYELDKAEREARFAVEKKEREVQMEFMRSTIEMMRALTK</sequence>
<dbReference type="AlphaFoldDB" id="A0A418APL9"/>
<feature type="coiled-coil region" evidence="1">
    <location>
        <begin position="155"/>
        <end position="194"/>
    </location>
</feature>
<dbReference type="PANTHER" id="PTHR37558:SF1">
    <property type="entry name" value="HTH CENPB-TYPE DOMAIN-CONTAINING PROTEIN"/>
    <property type="match status" value="1"/>
</dbReference>
<dbReference type="PANTHER" id="PTHR37558">
    <property type="entry name" value="HTH CENPB-TYPE DOMAIN-CONTAINING PROTEIN"/>
    <property type="match status" value="1"/>
</dbReference>
<organism evidence="2 3">
    <name type="scientific">Aphanomyces invadans</name>
    <dbReference type="NCBI Taxonomy" id="157072"/>
    <lineage>
        <taxon>Eukaryota</taxon>
        <taxon>Sar</taxon>
        <taxon>Stramenopiles</taxon>
        <taxon>Oomycota</taxon>
        <taxon>Saprolegniomycetes</taxon>
        <taxon>Saprolegniales</taxon>
        <taxon>Verrucalvaceae</taxon>
        <taxon>Aphanomyces</taxon>
    </lineage>
</organism>
<reference evidence="2 3" key="1">
    <citation type="submission" date="2018-08" db="EMBL/GenBank/DDBJ databases">
        <title>Aphanomyces genome sequencing and annotation.</title>
        <authorList>
            <person name="Minardi D."/>
            <person name="Oidtmann B."/>
            <person name="Van Der Giezen M."/>
            <person name="Studholme D.J."/>
        </authorList>
    </citation>
    <scope>NUCLEOTIDE SEQUENCE [LARGE SCALE GENOMIC DNA]</scope>
    <source>
        <strain evidence="2 3">NJM0002</strain>
    </source>
</reference>
<evidence type="ECO:0000256" key="1">
    <source>
        <dbReference type="SAM" id="Coils"/>
    </source>
</evidence>
<evidence type="ECO:0000313" key="3">
    <source>
        <dbReference type="Proteomes" id="UP000285060"/>
    </source>
</evidence>
<comment type="caution">
    <text evidence="2">The sequence shown here is derived from an EMBL/GenBank/DDBJ whole genome shotgun (WGS) entry which is preliminary data.</text>
</comment>
<accession>A0A418APL9</accession>
<gene>
    <name evidence="2" type="ORF">DYB32_007112</name>
</gene>